<evidence type="ECO:0000256" key="7">
    <source>
        <dbReference type="ARBA" id="ARBA00066112"/>
    </source>
</evidence>
<feature type="region of interest" description="Disordered" evidence="9">
    <location>
        <begin position="77"/>
        <end position="190"/>
    </location>
</feature>
<feature type="region of interest" description="Disordered" evidence="9">
    <location>
        <begin position="28"/>
        <end position="60"/>
    </location>
</feature>
<comment type="subcellular location">
    <subcellularLocation>
        <location evidence="2">Cytoplasm</location>
    </subcellularLocation>
    <subcellularLocation>
        <location evidence="1">Nucleus speckle</location>
    </subcellularLocation>
</comment>
<protein>
    <recommendedName>
        <fullName evidence="8">Protein atonal homolog 8</fullName>
    </recommendedName>
</protein>
<dbReference type="AlphaFoldDB" id="A0A7F8R6I5"/>
<dbReference type="GeneID" id="102746390"/>
<dbReference type="RefSeq" id="XP_030888839.1">
    <property type="nucleotide sequence ID" value="XM_031032979.1"/>
</dbReference>
<evidence type="ECO:0000313" key="12">
    <source>
        <dbReference type="RefSeq" id="XP_030888839.1"/>
    </source>
</evidence>
<dbReference type="GO" id="GO:0048646">
    <property type="term" value="P:anatomical structure formation involved in morphogenesis"/>
    <property type="evidence" value="ECO:0007669"/>
    <property type="project" value="UniProtKB-ARBA"/>
</dbReference>
<dbReference type="PANTHER" id="PTHR19290:SF102">
    <property type="entry name" value="TRANSCRIPTION FACTOR ATOH8"/>
    <property type="match status" value="1"/>
</dbReference>
<evidence type="ECO:0000256" key="4">
    <source>
        <dbReference type="ARBA" id="ARBA00023125"/>
    </source>
</evidence>
<evidence type="ECO:0000256" key="6">
    <source>
        <dbReference type="ARBA" id="ARBA00023242"/>
    </source>
</evidence>
<feature type="domain" description="BHLH" evidence="10">
    <location>
        <begin position="227"/>
        <end position="279"/>
    </location>
</feature>
<organism evidence="11 12">
    <name type="scientific">Leptonychotes weddellii</name>
    <name type="common">Weddell seal</name>
    <name type="synonym">Otaria weddellii</name>
    <dbReference type="NCBI Taxonomy" id="9713"/>
    <lineage>
        <taxon>Eukaryota</taxon>
        <taxon>Metazoa</taxon>
        <taxon>Chordata</taxon>
        <taxon>Craniata</taxon>
        <taxon>Vertebrata</taxon>
        <taxon>Euteleostomi</taxon>
        <taxon>Mammalia</taxon>
        <taxon>Eutheria</taxon>
        <taxon>Laurasiatheria</taxon>
        <taxon>Carnivora</taxon>
        <taxon>Caniformia</taxon>
        <taxon>Pinnipedia</taxon>
        <taxon>Phocidae</taxon>
        <taxon>Monachinae</taxon>
        <taxon>Lobodontini</taxon>
        <taxon>Leptonychotes</taxon>
    </lineage>
</organism>
<dbReference type="GO" id="GO:0005737">
    <property type="term" value="C:cytoplasm"/>
    <property type="evidence" value="ECO:0007669"/>
    <property type="project" value="UniProtKB-SubCell"/>
</dbReference>
<feature type="region of interest" description="Disordered" evidence="9">
    <location>
        <begin position="310"/>
        <end position="341"/>
    </location>
</feature>
<evidence type="ECO:0000256" key="5">
    <source>
        <dbReference type="ARBA" id="ARBA00023163"/>
    </source>
</evidence>
<keyword evidence="3" id="KW-0805">Transcription regulation</keyword>
<dbReference type="InterPro" id="IPR032660">
    <property type="entry name" value="ATOH8_bHLH"/>
</dbReference>
<evidence type="ECO:0000259" key="10">
    <source>
        <dbReference type="PROSITE" id="PS50888"/>
    </source>
</evidence>
<dbReference type="Proteomes" id="UP000245341">
    <property type="component" value="Unplaced"/>
</dbReference>
<gene>
    <name evidence="12" type="primary">ATOH8</name>
</gene>
<evidence type="ECO:0000256" key="1">
    <source>
        <dbReference type="ARBA" id="ARBA00004324"/>
    </source>
</evidence>
<dbReference type="GO" id="GO:0046983">
    <property type="term" value="F:protein dimerization activity"/>
    <property type="evidence" value="ECO:0007669"/>
    <property type="project" value="InterPro"/>
</dbReference>
<dbReference type="GO" id="GO:0016607">
    <property type="term" value="C:nuclear speck"/>
    <property type="evidence" value="ECO:0007669"/>
    <property type="project" value="UniProtKB-SubCell"/>
</dbReference>
<comment type="subunit">
    <text evidence="7">Efficient DNA binding requires dimerization with another bHLH protein. Interacts with NEUROG3 and NEUROD1. Interacts with ZFPM2; mediates indirect interaction with GATA4. Forms a heterodimer with TCF3; repress transcription of TCF3 and TCF3/NEUROG3 dimer-induced transactivation of E box-dependent promoters.</text>
</comment>
<name>A0A7F8R6I5_LEPWE</name>
<dbReference type="GO" id="GO:0045944">
    <property type="term" value="P:positive regulation of transcription by RNA polymerase II"/>
    <property type="evidence" value="ECO:0007669"/>
    <property type="project" value="TreeGrafter"/>
</dbReference>
<feature type="compositionally biased region" description="Pro residues" evidence="9">
    <location>
        <begin position="160"/>
        <end position="183"/>
    </location>
</feature>
<dbReference type="InterPro" id="IPR050359">
    <property type="entry name" value="bHLH_transcription_factors"/>
</dbReference>
<dbReference type="Gene3D" id="4.10.280.10">
    <property type="entry name" value="Helix-loop-helix DNA-binding domain"/>
    <property type="match status" value="1"/>
</dbReference>
<dbReference type="InterPro" id="IPR011598">
    <property type="entry name" value="bHLH_dom"/>
</dbReference>
<dbReference type="GO" id="GO:0070888">
    <property type="term" value="F:E-box binding"/>
    <property type="evidence" value="ECO:0007669"/>
    <property type="project" value="TreeGrafter"/>
</dbReference>
<dbReference type="PROSITE" id="PS50888">
    <property type="entry name" value="BHLH"/>
    <property type="match status" value="1"/>
</dbReference>
<dbReference type="GO" id="GO:0003700">
    <property type="term" value="F:DNA-binding transcription factor activity"/>
    <property type="evidence" value="ECO:0007669"/>
    <property type="project" value="InterPro"/>
</dbReference>
<keyword evidence="11" id="KW-1185">Reference proteome</keyword>
<dbReference type="InterPro" id="IPR036638">
    <property type="entry name" value="HLH_DNA-bd_sf"/>
</dbReference>
<dbReference type="SUPFAM" id="SSF47459">
    <property type="entry name" value="HLH, helix-loop-helix DNA-binding domain"/>
    <property type="match status" value="1"/>
</dbReference>
<feature type="compositionally biased region" description="Pro residues" evidence="9">
    <location>
        <begin position="119"/>
        <end position="132"/>
    </location>
</feature>
<feature type="compositionally biased region" description="Basic and acidic residues" evidence="9">
    <location>
        <begin position="95"/>
        <end position="107"/>
    </location>
</feature>
<evidence type="ECO:0000256" key="9">
    <source>
        <dbReference type="SAM" id="MobiDB-lite"/>
    </source>
</evidence>
<proteinExistence type="predicted"/>
<keyword evidence="5" id="KW-0804">Transcription</keyword>
<accession>A0A7F8R6I5</accession>
<dbReference type="SMART" id="SM00353">
    <property type="entry name" value="HLH"/>
    <property type="match status" value="1"/>
</dbReference>
<dbReference type="CDD" id="cd11421">
    <property type="entry name" value="bHLH_TS_ATOH8"/>
    <property type="match status" value="1"/>
</dbReference>
<evidence type="ECO:0000256" key="3">
    <source>
        <dbReference type="ARBA" id="ARBA00023015"/>
    </source>
</evidence>
<sequence length="440" mass="47128">MKHIPVLEDGPWKTVCVKELNGLKKLKRKGKEPARRANGYKTFRLDLEAPEHGATATNGLRDRTQRLQPVAAPVPAPVAPAVPSGGGADPAGECRGARAPEVSDARKRGFALGAVGPGLPTPPPPPPPPPAPQSQVPGGSEAQPFREPGLRPRILLCAPPARPTPSAPPAPPESSVRPAPPTRPGESSYSSISHVIYNNHPDASASPRKRPGEATAAASEIKALQQTRRLLANARERTRVHTISAAFEALRKQVPCYSYGQKLSKLAILRIACNYILSLARLADLDYSADHSNLSFSECVQRCTRTLQAEGRAKKRKSTGLAGTGLEGSLAGEPHRSDRPQSRPRMLLWALFLVKPKEKVSSPNPALSSSPRCRQMLRPLPVRVQGHICLPRTLLSPLSHSGDSALCPLPGGEGRAKPPPCPGLQKFIAKDSTETLNKLW</sequence>
<dbReference type="FunFam" id="4.10.280.10:FF:000052">
    <property type="entry name" value="Protein atonal homolog 8"/>
    <property type="match status" value="1"/>
</dbReference>
<evidence type="ECO:0000313" key="11">
    <source>
        <dbReference type="Proteomes" id="UP000245341"/>
    </source>
</evidence>
<reference evidence="12" key="1">
    <citation type="submission" date="2025-08" db="UniProtKB">
        <authorList>
            <consortium name="RefSeq"/>
        </authorList>
    </citation>
    <scope>IDENTIFICATION</scope>
    <source>
        <tissue evidence="12">Liver</tissue>
    </source>
</reference>
<evidence type="ECO:0000256" key="2">
    <source>
        <dbReference type="ARBA" id="ARBA00004496"/>
    </source>
</evidence>
<keyword evidence="4" id="KW-0238">DNA-binding</keyword>
<dbReference type="PANTHER" id="PTHR19290">
    <property type="entry name" value="BASIC HELIX-LOOP-HELIX PROTEIN NEUROGENIN-RELATED"/>
    <property type="match status" value="1"/>
</dbReference>
<evidence type="ECO:0000256" key="8">
    <source>
        <dbReference type="ARBA" id="ARBA00076520"/>
    </source>
</evidence>
<dbReference type="Pfam" id="PF00010">
    <property type="entry name" value="HLH"/>
    <property type="match status" value="1"/>
</dbReference>
<keyword evidence="6" id="KW-0539">Nucleus</keyword>
<dbReference type="CTD" id="84913"/>